<feature type="transmembrane region" description="Helical" evidence="1">
    <location>
        <begin position="175"/>
        <end position="195"/>
    </location>
</feature>
<sequence length="275" mass="33295">MIKGYQIVPYSSLFIDMQYRHLFNTLQTYLKPLDQNKYLRKQCCARSSILHIEEIWLRRLKNQKLQSLYVLVLLQIQFYNIKAINLSLGSEVIITGIYIPNMIQIIRLNIIIPVEVMHIKKVSVFYIQNQRNNDFISFLRKFDTSEIIDQVKSKGLFIMWKMKLRVLQFLIQNQIQMLIFLLFFVGLLKLVPFLVDLQVYIRNNEVYLKNESLVRIISKRVSKKLYQKDFNKFNTYEIVKYQKNKQKFKMGLYQYFSKLKLQRICCKQHKWFSKE</sequence>
<evidence type="ECO:0008006" key="4">
    <source>
        <dbReference type="Google" id="ProtNLM"/>
    </source>
</evidence>
<evidence type="ECO:0000256" key="1">
    <source>
        <dbReference type="SAM" id="Phobius"/>
    </source>
</evidence>
<dbReference type="EMBL" id="CAJJDM010000120">
    <property type="protein sequence ID" value="CAD8101993.1"/>
    <property type="molecule type" value="Genomic_DNA"/>
</dbReference>
<protein>
    <recommendedName>
        <fullName evidence="4">Transmembrane protein</fullName>
    </recommendedName>
</protein>
<keyword evidence="1" id="KW-1133">Transmembrane helix</keyword>
<keyword evidence="1" id="KW-0812">Transmembrane</keyword>
<name>A0A8S1PH00_PARPR</name>
<accession>A0A8S1PH00</accession>
<gene>
    <name evidence="2" type="ORF">PPRIM_AZ9-3.1.T1170074</name>
</gene>
<evidence type="ECO:0000313" key="2">
    <source>
        <dbReference type="EMBL" id="CAD8101993.1"/>
    </source>
</evidence>
<dbReference type="Proteomes" id="UP000688137">
    <property type="component" value="Unassembled WGS sequence"/>
</dbReference>
<keyword evidence="3" id="KW-1185">Reference proteome</keyword>
<comment type="caution">
    <text evidence="2">The sequence shown here is derived from an EMBL/GenBank/DDBJ whole genome shotgun (WGS) entry which is preliminary data.</text>
</comment>
<proteinExistence type="predicted"/>
<evidence type="ECO:0000313" key="3">
    <source>
        <dbReference type="Proteomes" id="UP000688137"/>
    </source>
</evidence>
<organism evidence="2 3">
    <name type="scientific">Paramecium primaurelia</name>
    <dbReference type="NCBI Taxonomy" id="5886"/>
    <lineage>
        <taxon>Eukaryota</taxon>
        <taxon>Sar</taxon>
        <taxon>Alveolata</taxon>
        <taxon>Ciliophora</taxon>
        <taxon>Intramacronucleata</taxon>
        <taxon>Oligohymenophorea</taxon>
        <taxon>Peniculida</taxon>
        <taxon>Parameciidae</taxon>
        <taxon>Paramecium</taxon>
    </lineage>
</organism>
<dbReference type="AlphaFoldDB" id="A0A8S1PH00"/>
<keyword evidence="1" id="KW-0472">Membrane</keyword>
<reference evidence="2" key="1">
    <citation type="submission" date="2021-01" db="EMBL/GenBank/DDBJ databases">
        <authorList>
            <consortium name="Genoscope - CEA"/>
            <person name="William W."/>
        </authorList>
    </citation>
    <scope>NUCLEOTIDE SEQUENCE</scope>
</reference>